<dbReference type="EMBL" id="CP118166">
    <property type="protein sequence ID" value="WDI32713.1"/>
    <property type="molecule type" value="Genomic_DNA"/>
</dbReference>
<protein>
    <submittedName>
        <fullName evidence="2">LON peptidase substrate-binding domain-containing protein</fullName>
    </submittedName>
</protein>
<evidence type="ECO:0000313" key="2">
    <source>
        <dbReference type="EMBL" id="WDI32713.1"/>
    </source>
</evidence>
<dbReference type="InterPro" id="IPR003111">
    <property type="entry name" value="Lon_prtase_N"/>
</dbReference>
<dbReference type="SUPFAM" id="SSF88697">
    <property type="entry name" value="PUA domain-like"/>
    <property type="match status" value="1"/>
</dbReference>
<feature type="domain" description="Lon N-terminal" evidence="1">
    <location>
        <begin position="16"/>
        <end position="208"/>
    </location>
</feature>
<dbReference type="Gene3D" id="2.30.130.40">
    <property type="entry name" value="LON domain-like"/>
    <property type="match status" value="1"/>
</dbReference>
<sequence>MEAARARRRSATPETLPLFPLEGAVLLPGGQLPLNIFEPRYLRMIDDALGGARLIGMIQPKDGMQDEKPALYDVGCAGRITSFAETDDGRYVITLTGARRFKLDEEVASDTPYRLARPDWSYFERDAEKDPTAEAVDRDELLSVLKNYLEAENLHVEWEQASNAPVEALIVSLAMGCPFAPNEKQAILETPSIVDQAKCLMTLMRFSDADDSGGDDPLLQ</sequence>
<dbReference type="PANTHER" id="PTHR46732:SF8">
    <property type="entry name" value="ATP-DEPENDENT PROTEASE LA (LON) DOMAIN PROTEIN"/>
    <property type="match status" value="1"/>
</dbReference>
<evidence type="ECO:0000259" key="1">
    <source>
        <dbReference type="PROSITE" id="PS51787"/>
    </source>
</evidence>
<accession>A0AAF0CGW0</accession>
<gene>
    <name evidence="2" type="ORF">PUV54_05820</name>
</gene>
<dbReference type="InterPro" id="IPR046336">
    <property type="entry name" value="Lon_prtase_N_sf"/>
</dbReference>
<dbReference type="InterPro" id="IPR015947">
    <property type="entry name" value="PUA-like_sf"/>
</dbReference>
<dbReference type="Proteomes" id="UP001214043">
    <property type="component" value="Chromosome"/>
</dbReference>
<dbReference type="Pfam" id="PF02190">
    <property type="entry name" value="LON_substr_bdg"/>
    <property type="match status" value="1"/>
</dbReference>
<keyword evidence="3" id="KW-1185">Reference proteome</keyword>
<name>A0AAF0CGW0_9PROT</name>
<dbReference type="PANTHER" id="PTHR46732">
    <property type="entry name" value="ATP-DEPENDENT PROTEASE LA (LON) DOMAIN PROTEIN"/>
    <property type="match status" value="1"/>
</dbReference>
<organism evidence="2 3">
    <name type="scientific">Hyphococcus flavus</name>
    <dbReference type="NCBI Taxonomy" id="1866326"/>
    <lineage>
        <taxon>Bacteria</taxon>
        <taxon>Pseudomonadati</taxon>
        <taxon>Pseudomonadota</taxon>
        <taxon>Alphaproteobacteria</taxon>
        <taxon>Parvularculales</taxon>
        <taxon>Parvularculaceae</taxon>
        <taxon>Hyphococcus</taxon>
    </lineage>
</organism>
<proteinExistence type="predicted"/>
<dbReference type="PROSITE" id="PS51787">
    <property type="entry name" value="LON_N"/>
    <property type="match status" value="1"/>
</dbReference>
<dbReference type="SMART" id="SM00464">
    <property type="entry name" value="LON"/>
    <property type="match status" value="1"/>
</dbReference>
<dbReference type="RefSeq" id="WP_274494652.1">
    <property type="nucleotide sequence ID" value="NZ_CP118166.1"/>
</dbReference>
<reference evidence="2" key="1">
    <citation type="submission" date="2023-02" db="EMBL/GenBank/DDBJ databases">
        <title>Genome sequence of Hyphococcus flavus.</title>
        <authorList>
            <person name="Rong J.-C."/>
            <person name="Zhao Q."/>
            <person name="Yi M."/>
            <person name="Wu J.-Y."/>
        </authorList>
    </citation>
    <scope>NUCLEOTIDE SEQUENCE</scope>
    <source>
        <strain evidence="2">MCCC 1K03223</strain>
    </source>
</reference>
<dbReference type="KEGG" id="hfl:PUV54_05820"/>
<dbReference type="AlphaFoldDB" id="A0AAF0CGW0"/>
<evidence type="ECO:0000313" key="3">
    <source>
        <dbReference type="Proteomes" id="UP001214043"/>
    </source>
</evidence>